<evidence type="ECO:0000256" key="5">
    <source>
        <dbReference type="ARBA" id="ARBA00022519"/>
    </source>
</evidence>
<dbReference type="Gene3D" id="1.20.1740.10">
    <property type="entry name" value="Amino acid/polyamine transporter I"/>
    <property type="match status" value="1"/>
</dbReference>
<reference evidence="11 12" key="1">
    <citation type="submission" date="2018-04" db="EMBL/GenBank/DDBJ databases">
        <title>Novel Campyloabacter and Helicobacter Species and Strains.</title>
        <authorList>
            <person name="Mannion A.J."/>
            <person name="Shen Z."/>
            <person name="Fox J.G."/>
        </authorList>
    </citation>
    <scope>NUCLEOTIDE SEQUENCE [LARGE SCALE GENOMIC DNA]</scope>
    <source>
        <strain evidence="11 12">MIT 99-5101</strain>
    </source>
</reference>
<feature type="transmembrane region" description="Helical" evidence="10">
    <location>
        <begin position="320"/>
        <end position="338"/>
    </location>
</feature>
<proteinExistence type="inferred from homology"/>
<dbReference type="Pfam" id="PF03222">
    <property type="entry name" value="Trp_Tyr_perm"/>
    <property type="match status" value="1"/>
</dbReference>
<dbReference type="InterPro" id="IPR018227">
    <property type="entry name" value="Amino_acid_transport_2"/>
</dbReference>
<evidence type="ECO:0000256" key="4">
    <source>
        <dbReference type="ARBA" id="ARBA00022475"/>
    </source>
</evidence>
<feature type="transmembrane region" description="Helical" evidence="10">
    <location>
        <begin position="397"/>
        <end position="419"/>
    </location>
</feature>
<feature type="transmembrane region" description="Helical" evidence="10">
    <location>
        <begin position="287"/>
        <end position="308"/>
    </location>
</feature>
<keyword evidence="4" id="KW-1003">Cell membrane</keyword>
<dbReference type="PRINTS" id="PR00166">
    <property type="entry name" value="AROAAPRMEASE"/>
</dbReference>
<evidence type="ECO:0000256" key="3">
    <source>
        <dbReference type="ARBA" id="ARBA00022448"/>
    </source>
</evidence>
<accession>A0A3D8IAL4</accession>
<organism evidence="11 12">
    <name type="scientific">Helicobacter ganmani</name>
    <dbReference type="NCBI Taxonomy" id="60246"/>
    <lineage>
        <taxon>Bacteria</taxon>
        <taxon>Pseudomonadati</taxon>
        <taxon>Campylobacterota</taxon>
        <taxon>Epsilonproteobacteria</taxon>
        <taxon>Campylobacterales</taxon>
        <taxon>Helicobacteraceae</taxon>
        <taxon>Helicobacter</taxon>
    </lineage>
</organism>
<keyword evidence="5" id="KW-0997">Cell inner membrane</keyword>
<evidence type="ECO:0000256" key="6">
    <source>
        <dbReference type="ARBA" id="ARBA00022692"/>
    </source>
</evidence>
<comment type="caution">
    <text evidence="11">The sequence shown here is derived from an EMBL/GenBank/DDBJ whole genome shotgun (WGS) entry which is preliminary data.</text>
</comment>
<dbReference type="PANTHER" id="PTHR46997:SF1">
    <property type="entry name" value="LOW AFFINITY TRYPTOPHAN PERMEASE-RELATED"/>
    <property type="match status" value="1"/>
</dbReference>
<keyword evidence="6 10" id="KW-0812">Transmembrane</keyword>
<feature type="transmembrane region" description="Helical" evidence="10">
    <location>
        <begin position="226"/>
        <end position="244"/>
    </location>
</feature>
<dbReference type="EMBL" id="NXLS01000009">
    <property type="protein sequence ID" value="RDU61986.1"/>
    <property type="molecule type" value="Genomic_DNA"/>
</dbReference>
<dbReference type="AlphaFoldDB" id="A0A3D8IAL4"/>
<evidence type="ECO:0000256" key="8">
    <source>
        <dbReference type="ARBA" id="ARBA00022989"/>
    </source>
</evidence>
<evidence type="ECO:0000256" key="2">
    <source>
        <dbReference type="ARBA" id="ARBA00005452"/>
    </source>
</evidence>
<dbReference type="InterPro" id="IPR013059">
    <property type="entry name" value="Trp_tyr_transpt"/>
</dbReference>
<feature type="transmembrane region" description="Helical" evidence="10">
    <location>
        <begin position="190"/>
        <end position="214"/>
    </location>
</feature>
<gene>
    <name evidence="11" type="ORF">CQA43_07855</name>
</gene>
<evidence type="ECO:0000256" key="7">
    <source>
        <dbReference type="ARBA" id="ARBA00022970"/>
    </source>
</evidence>
<keyword evidence="9 10" id="KW-0472">Membrane</keyword>
<feature type="transmembrane region" description="Helical" evidence="10">
    <location>
        <begin position="38"/>
        <end position="62"/>
    </location>
</feature>
<feature type="transmembrane region" description="Helical" evidence="10">
    <location>
        <begin position="150"/>
        <end position="170"/>
    </location>
</feature>
<dbReference type="GO" id="GO:0005886">
    <property type="term" value="C:plasma membrane"/>
    <property type="evidence" value="ECO:0007669"/>
    <property type="project" value="UniProtKB-SubCell"/>
</dbReference>
<evidence type="ECO:0000313" key="11">
    <source>
        <dbReference type="EMBL" id="RDU61986.1"/>
    </source>
</evidence>
<dbReference type="NCBIfam" id="TIGR00837">
    <property type="entry name" value="araaP"/>
    <property type="match status" value="1"/>
</dbReference>
<dbReference type="RefSeq" id="WP_115552047.1">
    <property type="nucleotide sequence ID" value="NZ_CAOOIB010000016.1"/>
</dbReference>
<keyword evidence="8 10" id="KW-1133">Transmembrane helix</keyword>
<evidence type="ECO:0000256" key="10">
    <source>
        <dbReference type="SAM" id="Phobius"/>
    </source>
</evidence>
<feature type="transmembrane region" description="Helical" evidence="10">
    <location>
        <begin position="344"/>
        <end position="365"/>
    </location>
</feature>
<keyword evidence="7" id="KW-0029">Amino-acid transport</keyword>
<dbReference type="GO" id="GO:0003333">
    <property type="term" value="P:amino acid transmembrane transport"/>
    <property type="evidence" value="ECO:0007669"/>
    <property type="project" value="InterPro"/>
</dbReference>
<dbReference type="GeneID" id="82536194"/>
<dbReference type="Proteomes" id="UP000256650">
    <property type="component" value="Unassembled WGS sequence"/>
</dbReference>
<sequence>MFNVKRKPSVLGGTMIIAGTAIGAGMLALPTISAGMWIWYSLGLLVLTWFMMLLSSQALLEVNLYYHPGSSFHTLVLDNLGKFWNLVNGLSVAFVLYILIYAYVSGGGSMVVHISLVAFDYEPPKLLASLLFAILLSGCVWWSTYLVDRFSVVMIGGMALTFVFAMSGMLSEMKMSYLLDLNHDNNPYGIFVFVAFSTYLTSFCFHASVPSLVKYFGKEPKKINKCLVYGTLIAFVAYVIWNIACDGNIERSDFKNVIAAGGNVRHLVEAASLNLNGAFLLRMLEGFAFLAVSTSFLGAGLGLFDYMADLCGFDDSRLGRTKTLLVAFVPPIVAGMIYPDGFLLAIGWAGLAATIWSVIIPALLLRASRISRKELRQCTSNLALEHNFRVKGGSWTIYSLLIFGCVVGVCHILFVFNWLPMYK</sequence>
<dbReference type="PANTHER" id="PTHR46997">
    <property type="entry name" value="LOW AFFINITY TRYPTOPHAN PERMEASE-RELATED"/>
    <property type="match status" value="1"/>
</dbReference>
<feature type="transmembrane region" description="Helical" evidence="10">
    <location>
        <begin position="124"/>
        <end position="143"/>
    </location>
</feature>
<feature type="transmembrane region" description="Helical" evidence="10">
    <location>
        <begin position="12"/>
        <end position="32"/>
    </location>
</feature>
<evidence type="ECO:0000256" key="9">
    <source>
        <dbReference type="ARBA" id="ARBA00023136"/>
    </source>
</evidence>
<feature type="transmembrane region" description="Helical" evidence="10">
    <location>
        <begin position="83"/>
        <end position="104"/>
    </location>
</feature>
<keyword evidence="3" id="KW-0813">Transport</keyword>
<protein>
    <submittedName>
        <fullName evidence="11">Tryptophan permease</fullName>
    </submittedName>
</protein>
<keyword evidence="12" id="KW-1185">Reference proteome</keyword>
<dbReference type="GO" id="GO:0015173">
    <property type="term" value="F:aromatic amino acid transmembrane transporter activity"/>
    <property type="evidence" value="ECO:0007669"/>
    <property type="project" value="InterPro"/>
</dbReference>
<comment type="similarity">
    <text evidence="2">Belongs to the amino acid/polyamine transporter 2 family. Mtr/TnaB/TyrP permease subfamily.</text>
</comment>
<evidence type="ECO:0000313" key="12">
    <source>
        <dbReference type="Proteomes" id="UP000256650"/>
    </source>
</evidence>
<comment type="subcellular location">
    <subcellularLocation>
        <location evidence="1">Cell inner membrane</location>
        <topology evidence="1">Multi-pass membrane protein</topology>
    </subcellularLocation>
</comment>
<evidence type="ECO:0000256" key="1">
    <source>
        <dbReference type="ARBA" id="ARBA00004429"/>
    </source>
</evidence>
<dbReference type="OrthoDB" id="18749at2"/>
<name>A0A3D8IAL4_9HELI</name>